<dbReference type="Proteomes" id="UP000606974">
    <property type="component" value="Unassembled WGS sequence"/>
</dbReference>
<evidence type="ECO:0000313" key="2">
    <source>
        <dbReference type="EMBL" id="KAF7505258.1"/>
    </source>
</evidence>
<name>A0A8H7E236_9EURO</name>
<feature type="region of interest" description="Disordered" evidence="1">
    <location>
        <begin position="28"/>
        <end position="52"/>
    </location>
</feature>
<sequence length="52" mass="5731">MTMHSPGTCVFGSLDVAMPNAACALGHIEQQQHQQQQEQQQKVKVNERPGTI</sequence>
<feature type="compositionally biased region" description="Low complexity" evidence="1">
    <location>
        <begin position="29"/>
        <end position="40"/>
    </location>
</feature>
<organism evidence="2 3">
    <name type="scientific">Endocarpon pusillum</name>
    <dbReference type="NCBI Taxonomy" id="364733"/>
    <lineage>
        <taxon>Eukaryota</taxon>
        <taxon>Fungi</taxon>
        <taxon>Dikarya</taxon>
        <taxon>Ascomycota</taxon>
        <taxon>Pezizomycotina</taxon>
        <taxon>Eurotiomycetes</taxon>
        <taxon>Chaetothyriomycetidae</taxon>
        <taxon>Verrucariales</taxon>
        <taxon>Verrucariaceae</taxon>
        <taxon>Endocarpon</taxon>
    </lineage>
</organism>
<accession>A0A8H7E236</accession>
<dbReference type="AlphaFoldDB" id="A0A8H7E236"/>
<evidence type="ECO:0000313" key="3">
    <source>
        <dbReference type="Proteomes" id="UP000606974"/>
    </source>
</evidence>
<gene>
    <name evidence="2" type="ORF">GJ744_001121</name>
</gene>
<keyword evidence="3" id="KW-1185">Reference proteome</keyword>
<proteinExistence type="predicted"/>
<protein>
    <submittedName>
        <fullName evidence="2">Uncharacterized protein</fullName>
    </submittedName>
</protein>
<evidence type="ECO:0000256" key="1">
    <source>
        <dbReference type="SAM" id="MobiDB-lite"/>
    </source>
</evidence>
<dbReference type="EMBL" id="JAACFV010000114">
    <property type="protein sequence ID" value="KAF7505258.1"/>
    <property type="molecule type" value="Genomic_DNA"/>
</dbReference>
<reference evidence="2" key="1">
    <citation type="submission" date="2020-02" db="EMBL/GenBank/DDBJ databases">
        <authorList>
            <person name="Palmer J.M."/>
        </authorList>
    </citation>
    <scope>NUCLEOTIDE SEQUENCE</scope>
    <source>
        <strain evidence="2">EPUS1.4</strain>
        <tissue evidence="2">Thallus</tissue>
    </source>
</reference>
<comment type="caution">
    <text evidence="2">The sequence shown here is derived from an EMBL/GenBank/DDBJ whole genome shotgun (WGS) entry which is preliminary data.</text>
</comment>